<comment type="similarity">
    <text evidence="2 15">Belongs to the cytochrome c oxidase subunit 2 family.</text>
</comment>
<comment type="catalytic activity">
    <reaction evidence="14">
        <text>4 Fe(II)-[cytochrome c] + O2 + 8 H(+)(in) = 4 Fe(III)-[cytochrome c] + 2 H2O + 4 H(+)(out)</text>
        <dbReference type="Rhea" id="RHEA:11436"/>
        <dbReference type="Rhea" id="RHEA-COMP:10350"/>
        <dbReference type="Rhea" id="RHEA-COMP:14399"/>
        <dbReference type="ChEBI" id="CHEBI:15377"/>
        <dbReference type="ChEBI" id="CHEBI:15378"/>
        <dbReference type="ChEBI" id="CHEBI:15379"/>
        <dbReference type="ChEBI" id="CHEBI:29033"/>
        <dbReference type="ChEBI" id="CHEBI:29034"/>
        <dbReference type="EC" id="7.1.1.9"/>
    </reaction>
    <physiologicalReaction direction="left-to-right" evidence="14">
        <dbReference type="Rhea" id="RHEA:11437"/>
    </physiologicalReaction>
</comment>
<dbReference type="Pfam" id="PF02790">
    <property type="entry name" value="COX2_TM"/>
    <property type="match status" value="1"/>
</dbReference>
<dbReference type="PROSITE" id="PS50999">
    <property type="entry name" value="COX2_TM"/>
    <property type="match status" value="1"/>
</dbReference>
<evidence type="ECO:0000256" key="7">
    <source>
        <dbReference type="ARBA" id="ARBA00022723"/>
    </source>
</evidence>
<dbReference type="PANTHER" id="PTHR22888:SF9">
    <property type="entry name" value="CYTOCHROME C OXIDASE SUBUNIT 2"/>
    <property type="match status" value="1"/>
</dbReference>
<keyword evidence="7 15" id="KW-0479">Metal-binding</keyword>
<evidence type="ECO:0000256" key="1">
    <source>
        <dbReference type="ARBA" id="ARBA00004141"/>
    </source>
</evidence>
<evidence type="ECO:0000313" key="19">
    <source>
        <dbReference type="EMBL" id="AER42902.1"/>
    </source>
</evidence>
<keyword evidence="10 15" id="KW-0249">Electron transport</keyword>
<evidence type="ECO:0000256" key="15">
    <source>
        <dbReference type="RuleBase" id="RU000457"/>
    </source>
</evidence>
<feature type="domain" description="Cytochrome oxidase subunit II copper A binding" evidence="17">
    <location>
        <begin position="92"/>
        <end position="223"/>
    </location>
</feature>
<dbReference type="GO" id="GO:0005507">
    <property type="term" value="F:copper ion binding"/>
    <property type="evidence" value="ECO:0007669"/>
    <property type="project" value="InterPro"/>
</dbReference>
<comment type="subcellular location">
    <subcellularLocation>
        <location evidence="1">Membrane</location>
        <topology evidence="1">Multi-pass membrane protein</topology>
    </subcellularLocation>
    <subcellularLocation>
        <location evidence="15">Mitochondrion inner membrane</location>
        <topology evidence="15">Multi-pass membrane protein</topology>
    </subcellularLocation>
</comment>
<dbReference type="PROSITE" id="PS50857">
    <property type="entry name" value="COX2_CUA"/>
    <property type="match status" value="1"/>
</dbReference>
<dbReference type="AlphaFoldDB" id="H2E2E3"/>
<sequence length="224" mass="25356">MMEWGKMGMFDGLSVFMEKLVGFNDFMMVLSLVVVWFVLMLMFNELVLTMLNTWDMESVMVEFIWTVLPLVLLGFMAYPSMVLLYMYDEGKVVDLIVKVVGHQWYWEYESYLSGGSSYESYMEGAGNGVLYRLLDVDNRLVLPLFSSVQLLITSSDVVHSWALPSMGVKVDAIPGIINQVTLNLIVPGVMYGQCSELCGVNHSFMPIVLEVVSMVDYLSWVVGK</sequence>
<feature type="domain" description="Cytochrome oxidase subunit II transmembrane region profile" evidence="18">
    <location>
        <begin position="1"/>
        <end position="91"/>
    </location>
</feature>
<evidence type="ECO:0000256" key="13">
    <source>
        <dbReference type="ARBA" id="ARBA00023136"/>
    </source>
</evidence>
<evidence type="ECO:0000256" key="16">
    <source>
        <dbReference type="SAM" id="Phobius"/>
    </source>
</evidence>
<dbReference type="GO" id="GO:0042773">
    <property type="term" value="P:ATP synthesis coupled electron transport"/>
    <property type="evidence" value="ECO:0007669"/>
    <property type="project" value="TreeGrafter"/>
</dbReference>
<evidence type="ECO:0000256" key="12">
    <source>
        <dbReference type="ARBA" id="ARBA00023008"/>
    </source>
</evidence>
<protein>
    <recommendedName>
        <fullName evidence="3 15">Cytochrome c oxidase subunit 2</fullName>
    </recommendedName>
</protein>
<dbReference type="SUPFAM" id="SSF81464">
    <property type="entry name" value="Cytochrome c oxidase subunit II-like, transmembrane region"/>
    <property type="match status" value="1"/>
</dbReference>
<evidence type="ECO:0000259" key="18">
    <source>
        <dbReference type="PROSITE" id="PS50999"/>
    </source>
</evidence>
<dbReference type="PROSITE" id="PS00078">
    <property type="entry name" value="COX2"/>
    <property type="match status" value="1"/>
</dbReference>
<comment type="function">
    <text evidence="15">Component of the cytochrome c oxidase, the last enzyme in the mitochondrial electron transport chain which drives oxidative phosphorylation. The respiratory chain contains 3 multisubunit complexes succinate dehydrogenase (complex II, CII), ubiquinol-cytochrome c oxidoreductase (cytochrome b-c1 complex, complex III, CIII) and cytochrome c oxidase (complex IV, CIV), that cooperate to transfer electrons derived from NADH and succinate to molecular oxygen, creating an electrochemical gradient over the inner membrane that drives transmembrane transport and the ATP synthase. Cytochrome c oxidase is the component of the respiratory chain that catalyzes the reduction of oxygen to water. Electrons originating from reduced cytochrome c in the intermembrane space (IMS) are transferred via the dinuclear copper A center (CU(A)) of subunit 2 and heme A of subunit 1 to the active site in subunit 1, a binuclear center (BNC) formed by heme A3 and copper B (CU(B)). The BNC reduces molecular oxygen to 2 water molecules using 4 electrons from cytochrome c in the IMS and 4 protons from the mitochondrial matrix.</text>
</comment>
<feature type="transmembrane region" description="Helical" evidence="16">
    <location>
        <begin position="63"/>
        <end position="87"/>
    </location>
</feature>
<evidence type="ECO:0000256" key="11">
    <source>
        <dbReference type="ARBA" id="ARBA00022989"/>
    </source>
</evidence>
<keyword evidence="5 15" id="KW-0679">Respiratory chain</keyword>
<evidence type="ECO:0000256" key="10">
    <source>
        <dbReference type="ARBA" id="ARBA00022982"/>
    </source>
</evidence>
<dbReference type="PANTHER" id="PTHR22888">
    <property type="entry name" value="CYTOCHROME C OXIDASE, SUBUNIT II"/>
    <property type="match status" value="1"/>
</dbReference>
<keyword evidence="15" id="KW-0999">Mitochondrion inner membrane</keyword>
<proteinExistence type="inferred from homology"/>
<organism evidence="19">
    <name type="scientific">Oncicola luehei</name>
    <dbReference type="NCBI Taxonomy" id="1100885"/>
    <lineage>
        <taxon>Eukaryota</taxon>
        <taxon>Metazoa</taxon>
        <taxon>Spiralia</taxon>
        <taxon>Lophotrochozoa</taxon>
        <taxon>Acanthocephala</taxon>
        <taxon>Archiacanthocephala</taxon>
        <taxon>Oligacanthorhynchida</taxon>
        <taxon>Oligacanthorhynchidae</taxon>
        <taxon>Oncicola</taxon>
    </lineage>
</organism>
<dbReference type="GO" id="GO:0004129">
    <property type="term" value="F:cytochrome-c oxidase activity"/>
    <property type="evidence" value="ECO:0007669"/>
    <property type="project" value="UniProtKB-EC"/>
</dbReference>
<evidence type="ECO:0000256" key="9">
    <source>
        <dbReference type="ARBA" id="ARBA00022967"/>
    </source>
</evidence>
<dbReference type="CTD" id="4513"/>
<name>H2E2E3_9BILA</name>
<gene>
    <name evidence="19" type="primary">COX2</name>
</gene>
<accession>H2E2E3</accession>
<dbReference type="Pfam" id="PF00116">
    <property type="entry name" value="COX2"/>
    <property type="match status" value="1"/>
</dbReference>
<dbReference type="InterPro" id="IPR001505">
    <property type="entry name" value="Copper_CuA"/>
</dbReference>
<dbReference type="SUPFAM" id="SSF49503">
    <property type="entry name" value="Cupredoxins"/>
    <property type="match status" value="1"/>
</dbReference>
<dbReference type="GO" id="GO:0005743">
    <property type="term" value="C:mitochondrial inner membrane"/>
    <property type="evidence" value="ECO:0007669"/>
    <property type="project" value="UniProtKB-SubCell"/>
</dbReference>
<dbReference type="Gene3D" id="2.60.40.420">
    <property type="entry name" value="Cupredoxins - blue copper proteins"/>
    <property type="match status" value="1"/>
</dbReference>
<feature type="transmembrane region" description="Helical" evidence="16">
    <location>
        <begin position="21"/>
        <end position="43"/>
    </location>
</feature>
<keyword evidence="8" id="KW-0460">Magnesium</keyword>
<evidence type="ECO:0000256" key="14">
    <source>
        <dbReference type="ARBA" id="ARBA00049512"/>
    </source>
</evidence>
<keyword evidence="13 15" id="KW-0472">Membrane</keyword>
<evidence type="ECO:0000256" key="2">
    <source>
        <dbReference type="ARBA" id="ARBA00007866"/>
    </source>
</evidence>
<keyword evidence="15 19" id="KW-0496">Mitochondrion</keyword>
<geneLocation type="mitochondrion" evidence="19"/>
<evidence type="ECO:0000256" key="3">
    <source>
        <dbReference type="ARBA" id="ARBA00015946"/>
    </source>
</evidence>
<keyword evidence="4 15" id="KW-0813">Transport</keyword>
<keyword evidence="6 15" id="KW-0812">Transmembrane</keyword>
<evidence type="ECO:0000256" key="4">
    <source>
        <dbReference type="ARBA" id="ARBA00022448"/>
    </source>
</evidence>
<dbReference type="InterPro" id="IPR036257">
    <property type="entry name" value="Cyt_c_oxidase_su2_TM_sf"/>
</dbReference>
<reference evidence="19" key="1">
    <citation type="journal article" date="2012" name="Parasitol. Int.">
        <title>The complete mitochondrial genome sequence of Oncicola luehei (Acanthocephala: Archiacanthocephala) and its phylogenetic position within Syndermata.</title>
        <authorList>
            <person name="Gazi M."/>
            <person name="Sultana T."/>
            <person name="Min G.S."/>
            <person name="Park Y.C."/>
            <person name="Garcia-Varela M."/>
            <person name="Nadler S.A."/>
            <person name="Park J.K."/>
        </authorList>
    </citation>
    <scope>NUCLEOTIDE SEQUENCE</scope>
</reference>
<keyword evidence="12 15" id="KW-0186">Copper</keyword>
<evidence type="ECO:0000256" key="5">
    <source>
        <dbReference type="ARBA" id="ARBA00022660"/>
    </source>
</evidence>
<dbReference type="Gene3D" id="1.10.287.90">
    <property type="match status" value="1"/>
</dbReference>
<dbReference type="RefSeq" id="YP_005097948.1">
    <property type="nucleotide sequence ID" value="NC_016754.1"/>
</dbReference>
<evidence type="ECO:0000256" key="6">
    <source>
        <dbReference type="ARBA" id="ARBA00022692"/>
    </source>
</evidence>
<evidence type="ECO:0000259" key="17">
    <source>
        <dbReference type="PROSITE" id="PS50857"/>
    </source>
</evidence>
<dbReference type="InterPro" id="IPR011759">
    <property type="entry name" value="Cyt_c_oxidase_su2_TM_dom"/>
</dbReference>
<dbReference type="InterPro" id="IPR008972">
    <property type="entry name" value="Cupredoxin"/>
</dbReference>
<keyword evidence="11 16" id="KW-1133">Transmembrane helix</keyword>
<dbReference type="GeneID" id="11547960"/>
<dbReference type="PRINTS" id="PR01166">
    <property type="entry name" value="CYCOXIDASEII"/>
</dbReference>
<dbReference type="EMBL" id="JN710452">
    <property type="protein sequence ID" value="AER42902.1"/>
    <property type="molecule type" value="Genomic_DNA"/>
</dbReference>
<evidence type="ECO:0000256" key="8">
    <source>
        <dbReference type="ARBA" id="ARBA00022842"/>
    </source>
</evidence>
<dbReference type="InterPro" id="IPR002429">
    <property type="entry name" value="CcO_II-like_C"/>
</dbReference>
<comment type="cofactor">
    <cofactor evidence="15">
        <name>Cu cation</name>
        <dbReference type="ChEBI" id="CHEBI:23378"/>
    </cofactor>
    <text evidence="15">Binds a copper A center.</text>
</comment>
<dbReference type="InterPro" id="IPR045187">
    <property type="entry name" value="CcO_II"/>
</dbReference>
<keyword evidence="9" id="KW-1278">Translocase</keyword>